<feature type="non-terminal residue" evidence="4">
    <location>
        <position position="395"/>
    </location>
</feature>
<dbReference type="EMBL" id="VWZL01004979">
    <property type="protein sequence ID" value="NXG91966.1"/>
    <property type="molecule type" value="Genomic_DNA"/>
</dbReference>
<dbReference type="SMART" id="SM00093">
    <property type="entry name" value="SERPIN"/>
    <property type="match status" value="1"/>
</dbReference>
<evidence type="ECO:0000313" key="5">
    <source>
        <dbReference type="Proteomes" id="UP000532908"/>
    </source>
</evidence>
<name>A0A7K9FS17_STEPR</name>
<dbReference type="InterPro" id="IPR036186">
    <property type="entry name" value="Serpin_sf"/>
</dbReference>
<comment type="similarity">
    <text evidence="1">Belongs to the serpin family.</text>
</comment>
<dbReference type="InterPro" id="IPR000215">
    <property type="entry name" value="Serpin_fam"/>
</dbReference>
<dbReference type="Gene3D" id="3.30.497.10">
    <property type="entry name" value="Antithrombin, subunit I, domain 2"/>
    <property type="match status" value="1"/>
</dbReference>
<dbReference type="InterPro" id="IPR042178">
    <property type="entry name" value="Serpin_sf_1"/>
</dbReference>
<dbReference type="Gene3D" id="2.30.39.10">
    <property type="entry name" value="Alpha-1-antitrypsin, domain 1"/>
    <property type="match status" value="1"/>
</dbReference>
<proteinExistence type="inferred from homology"/>
<comment type="caution">
    <text evidence="4">The sequence shown here is derived from an EMBL/GenBank/DDBJ whole genome shotgun (WGS) entry which is preliminary data.</text>
</comment>
<dbReference type="InterPro" id="IPR023796">
    <property type="entry name" value="Serpin_dom"/>
</dbReference>
<keyword evidence="5" id="KW-1185">Reference proteome</keyword>
<evidence type="ECO:0000256" key="1">
    <source>
        <dbReference type="RuleBase" id="RU000411"/>
    </source>
</evidence>
<dbReference type="PANTHER" id="PTHR11461:SF129">
    <property type="entry name" value="SERPIN E3"/>
    <property type="match status" value="1"/>
</dbReference>
<evidence type="ECO:0000259" key="3">
    <source>
        <dbReference type="SMART" id="SM00093"/>
    </source>
</evidence>
<dbReference type="GO" id="GO:0004867">
    <property type="term" value="F:serine-type endopeptidase inhibitor activity"/>
    <property type="evidence" value="ECO:0007669"/>
    <property type="project" value="InterPro"/>
</dbReference>
<evidence type="ECO:0000313" key="4">
    <source>
        <dbReference type="EMBL" id="NXG91966.1"/>
    </source>
</evidence>
<dbReference type="CDD" id="cd19574">
    <property type="entry name" value="serpinE3"/>
    <property type="match status" value="1"/>
</dbReference>
<dbReference type="PANTHER" id="PTHR11461">
    <property type="entry name" value="SERINE PROTEASE INHIBITOR, SERPIN"/>
    <property type="match status" value="1"/>
</dbReference>
<dbReference type="SUPFAM" id="SSF56574">
    <property type="entry name" value="Serpins"/>
    <property type="match status" value="1"/>
</dbReference>
<feature type="domain" description="Serpin" evidence="3">
    <location>
        <begin position="37"/>
        <end position="395"/>
    </location>
</feature>
<reference evidence="4 5" key="1">
    <citation type="submission" date="2019-09" db="EMBL/GenBank/DDBJ databases">
        <title>Bird 10,000 Genomes (B10K) Project - Family phase.</title>
        <authorList>
            <person name="Zhang G."/>
        </authorList>
    </citation>
    <scope>NUCLEOTIDE SEQUENCE [LARGE SCALE GENOMIC DNA]</scope>
    <source>
        <strain evidence="4">B10K-DU-001-20</strain>
        <tissue evidence="4">Muscle</tissue>
    </source>
</reference>
<feature type="non-terminal residue" evidence="4">
    <location>
        <position position="1"/>
    </location>
</feature>
<dbReference type="InterPro" id="IPR031172">
    <property type="entry name" value="Serpin_E3"/>
</dbReference>
<protein>
    <submittedName>
        <fullName evidence="4">SERP3 protein</fullName>
    </submittedName>
</protein>
<dbReference type="Proteomes" id="UP000532908">
    <property type="component" value="Unassembled WGS sequence"/>
</dbReference>
<sequence length="395" mass="43606">MLPIFFSTFILSACCCLTKGNCISHDELKELKTEFAINLYRHVSEAENRTNLVISPASVAASLELLQFGAQGNTFTELQDALGYNIHGNDFLHAVYEGATDSSQGTVVQLACSFFVDAGVQLSPRFAARAARWANSSLQQTNFTDPNRTAAQIQEWIDGNLGGGDVRGIPLESAGSPLSQVALVSMMYFKSTWQKKFSFMDTQMLPFTTAEGSTLKVPTMHHTADVNYGQFQTAALEAFNVVELPYLGEKLSMFLVLPSHKRTSLSQIESHLSVKTINLWANSLKRTKMDIFLPRFSIQSLFDLKTVFTALGIRDAFDPITANFKGISEQGNLYLSEAIHKAEIEVTEDGTNASGTTAMVLLKRSRTPIFKADRPFTFFLRQANTGRHAVSVKNP</sequence>
<dbReference type="GO" id="GO:0005615">
    <property type="term" value="C:extracellular space"/>
    <property type="evidence" value="ECO:0007669"/>
    <property type="project" value="InterPro"/>
</dbReference>
<dbReference type="InterPro" id="IPR042185">
    <property type="entry name" value="Serpin_sf_2"/>
</dbReference>
<dbReference type="Pfam" id="PF00079">
    <property type="entry name" value="Serpin"/>
    <property type="match status" value="1"/>
</dbReference>
<feature type="chain" id="PRO_5029538158" evidence="2">
    <location>
        <begin position="21"/>
        <end position="395"/>
    </location>
</feature>
<organism evidence="4 5">
    <name type="scientific">Stercorarius parasiticus</name>
    <name type="common">Parasitic jaeger</name>
    <name type="synonym">Arctic skua</name>
    <dbReference type="NCBI Taxonomy" id="54059"/>
    <lineage>
        <taxon>Eukaryota</taxon>
        <taxon>Metazoa</taxon>
        <taxon>Chordata</taxon>
        <taxon>Craniata</taxon>
        <taxon>Vertebrata</taxon>
        <taxon>Euteleostomi</taxon>
        <taxon>Archelosauria</taxon>
        <taxon>Archosauria</taxon>
        <taxon>Dinosauria</taxon>
        <taxon>Saurischia</taxon>
        <taxon>Theropoda</taxon>
        <taxon>Coelurosauria</taxon>
        <taxon>Aves</taxon>
        <taxon>Neognathae</taxon>
        <taxon>Neoaves</taxon>
        <taxon>Charadriiformes</taxon>
        <taxon>Stercorariidae</taxon>
        <taxon>Stercorarius</taxon>
    </lineage>
</organism>
<feature type="signal peptide" evidence="2">
    <location>
        <begin position="1"/>
        <end position="20"/>
    </location>
</feature>
<dbReference type="AlphaFoldDB" id="A0A7K9FS17"/>
<keyword evidence="2" id="KW-0732">Signal</keyword>
<accession>A0A7K9FS17</accession>
<evidence type="ECO:0000256" key="2">
    <source>
        <dbReference type="SAM" id="SignalP"/>
    </source>
</evidence>
<gene>
    <name evidence="4" type="primary">Serpine3</name>
    <name evidence="4" type="ORF">STEPAR_R06917</name>
</gene>